<gene>
    <name evidence="2" type="ORF">CHLNCDRAFT_51750</name>
</gene>
<keyword evidence="3" id="KW-1185">Reference proteome</keyword>
<sequence>MAQLARVQALGCLARHLRCFSAAASEDVVDEIISYARGNFKTNQEQAIDVLKSGLQYMTTGPDAGRLYLAQAEIEADRSRWPEVGDLARKAATAASDAQPSSPSQALVIAEAELLAECVSARASLAQGRDADAFKAAQMCMEVARKSFTATGAEDRRWQGLVLASGVAGMVQHAAGEFVSAGENFGAVVSLAGHQDLRSGAVPERDHLISEALKQARRGDVLLSPVFTGEALADAWLTEAQAGIAAAEWEAAEQALSSALAAAEAVSGASCPRVAPVLLLTAYTYSRTGRVTLAEGLYREAAKMLQLGPGSADAIELAMVHPSMGALLAWRYCQLLTAMPRRGTGKQGGAGSGRQAEAAAWEKLARALHEEAPIGGLGSAPETVFGTLDALTGKGQAGRGVVVDLMCRRALPCQLSPIAAVMDVDGEEGMHSKRKPQDDTAADAGWSRQPHGSSAAADPACEQPTASGTSSDKRQKLAAAAAAAGAAAPDDVSSSLLPLHPLTSEAAERLQRLGSPELEVEDETATLEAMLAAPPPPADAAQREQGSAGAGGGEWGHGDASGQPGSPTLLASQLSDLHLEGGLAGSTVDSTPMDADAEAELPAVAGAASPSPGSPQAAATAAASQQLALRGQQQEADRAEEERRGLGGGGGDPLISHLAAADAAAPIQMLSLDALDRNPLLHQFQQQRLQAVRAEQMARAVAAAAVLHGQLSGREAMEEVEDDEEVTLT</sequence>
<dbReference type="InParanoid" id="E1ZCX6"/>
<dbReference type="KEGG" id="cvr:CHLNCDRAFT_51750"/>
<accession>E1ZCX6</accession>
<dbReference type="eggNOG" id="ENOG502SFQX">
    <property type="taxonomic scope" value="Eukaryota"/>
</dbReference>
<feature type="compositionally biased region" description="Low complexity" evidence="1">
    <location>
        <begin position="604"/>
        <end position="634"/>
    </location>
</feature>
<dbReference type="Proteomes" id="UP000008141">
    <property type="component" value="Unassembled WGS sequence"/>
</dbReference>
<dbReference type="PANTHER" id="PTHR47868">
    <property type="entry name" value="OS05G0457700 PROTEIN"/>
    <property type="match status" value="1"/>
</dbReference>
<dbReference type="GO" id="GO:0005739">
    <property type="term" value="C:mitochondrion"/>
    <property type="evidence" value="ECO:0007669"/>
    <property type="project" value="TreeGrafter"/>
</dbReference>
<feature type="region of interest" description="Disordered" evidence="1">
    <location>
        <begin position="426"/>
        <end position="474"/>
    </location>
</feature>
<feature type="region of interest" description="Disordered" evidence="1">
    <location>
        <begin position="604"/>
        <end position="653"/>
    </location>
</feature>
<reference evidence="2 3" key="1">
    <citation type="journal article" date="2010" name="Plant Cell">
        <title>The Chlorella variabilis NC64A genome reveals adaptation to photosymbiosis, coevolution with viruses, and cryptic sex.</title>
        <authorList>
            <person name="Blanc G."/>
            <person name="Duncan G."/>
            <person name="Agarkova I."/>
            <person name="Borodovsky M."/>
            <person name="Gurnon J."/>
            <person name="Kuo A."/>
            <person name="Lindquist E."/>
            <person name="Lucas S."/>
            <person name="Pangilinan J."/>
            <person name="Polle J."/>
            <person name="Salamov A."/>
            <person name="Terry A."/>
            <person name="Yamada T."/>
            <person name="Dunigan D.D."/>
            <person name="Grigoriev I.V."/>
            <person name="Claverie J.M."/>
            <person name="Van Etten J.L."/>
        </authorList>
    </citation>
    <scope>NUCLEOTIDE SEQUENCE [LARGE SCALE GENOMIC DNA]</scope>
    <source>
        <strain evidence="2 3">NC64A</strain>
    </source>
</reference>
<dbReference type="InterPro" id="IPR011990">
    <property type="entry name" value="TPR-like_helical_dom_sf"/>
</dbReference>
<dbReference type="OrthoDB" id="513975at2759"/>
<evidence type="ECO:0000313" key="3">
    <source>
        <dbReference type="Proteomes" id="UP000008141"/>
    </source>
</evidence>
<evidence type="ECO:0000256" key="1">
    <source>
        <dbReference type="SAM" id="MobiDB-lite"/>
    </source>
</evidence>
<dbReference type="PANTHER" id="PTHR47868:SF2">
    <property type="entry name" value="OS05G0457700 PROTEIN"/>
    <property type="match status" value="1"/>
</dbReference>
<evidence type="ECO:0000313" key="2">
    <source>
        <dbReference type="EMBL" id="EFN56315.1"/>
    </source>
</evidence>
<dbReference type="EMBL" id="GL433842">
    <property type="protein sequence ID" value="EFN56315.1"/>
    <property type="molecule type" value="Genomic_DNA"/>
</dbReference>
<proteinExistence type="predicted"/>
<dbReference type="AlphaFoldDB" id="E1ZCX6"/>
<feature type="region of interest" description="Disordered" evidence="1">
    <location>
        <begin position="532"/>
        <end position="570"/>
    </location>
</feature>
<feature type="compositionally biased region" description="Basic and acidic residues" evidence="1">
    <location>
        <begin position="635"/>
        <end position="645"/>
    </location>
</feature>
<organism evidence="3">
    <name type="scientific">Chlorella variabilis</name>
    <name type="common">Green alga</name>
    <dbReference type="NCBI Taxonomy" id="554065"/>
    <lineage>
        <taxon>Eukaryota</taxon>
        <taxon>Viridiplantae</taxon>
        <taxon>Chlorophyta</taxon>
        <taxon>core chlorophytes</taxon>
        <taxon>Trebouxiophyceae</taxon>
        <taxon>Chlorellales</taxon>
        <taxon>Chlorellaceae</taxon>
        <taxon>Chlorella clade</taxon>
        <taxon>Chlorella</taxon>
    </lineage>
</organism>
<feature type="compositionally biased region" description="Basic and acidic residues" evidence="1">
    <location>
        <begin position="428"/>
        <end position="438"/>
    </location>
</feature>
<dbReference type="RefSeq" id="XP_005848417.1">
    <property type="nucleotide sequence ID" value="XM_005848355.1"/>
</dbReference>
<dbReference type="GeneID" id="17355679"/>
<dbReference type="STRING" id="554065.E1ZCX6"/>
<protein>
    <submittedName>
        <fullName evidence="2">Uncharacterized protein</fullName>
    </submittedName>
</protein>
<dbReference type="Gene3D" id="1.25.40.10">
    <property type="entry name" value="Tetratricopeptide repeat domain"/>
    <property type="match status" value="1"/>
</dbReference>
<name>E1ZCX6_CHLVA</name>